<evidence type="ECO:0000313" key="3">
    <source>
        <dbReference type="EMBL" id="PTB20115.1"/>
    </source>
</evidence>
<feature type="compositionally biased region" description="Polar residues" evidence="1">
    <location>
        <begin position="23"/>
        <end position="42"/>
    </location>
</feature>
<evidence type="ECO:0000256" key="2">
    <source>
        <dbReference type="SAM" id="SignalP"/>
    </source>
</evidence>
<comment type="caution">
    <text evidence="3">The sequence shown here is derived from an EMBL/GenBank/DDBJ whole genome shotgun (WGS) entry which is preliminary data.</text>
</comment>
<sequence>MQRRFVAVGIVLLLAAGAAGAQSVPNDQQQSDPQQVTASPQQSDKDSAVGGVPSTRSEYGSPMTPGSRSDCAFRPACEIYFGN</sequence>
<dbReference type="EMBL" id="PYUC01000006">
    <property type="protein sequence ID" value="PTB20115.1"/>
    <property type="molecule type" value="Genomic_DNA"/>
</dbReference>
<proteinExistence type="predicted"/>
<name>A0A2T3XUE4_9BURK</name>
<gene>
    <name evidence="3" type="ORF">C9I57_13485</name>
</gene>
<keyword evidence="2" id="KW-0732">Signal</keyword>
<organism evidence="3 4">
    <name type="scientific">Trinickia symbiotica</name>
    <dbReference type="NCBI Taxonomy" id="863227"/>
    <lineage>
        <taxon>Bacteria</taxon>
        <taxon>Pseudomonadati</taxon>
        <taxon>Pseudomonadota</taxon>
        <taxon>Betaproteobacteria</taxon>
        <taxon>Burkholderiales</taxon>
        <taxon>Burkholderiaceae</taxon>
        <taxon>Trinickia</taxon>
    </lineage>
</organism>
<dbReference type="RefSeq" id="WP_107151183.1">
    <property type="nucleotide sequence ID" value="NZ_PYUC01000006.1"/>
</dbReference>
<reference evidence="3 4" key="1">
    <citation type="submission" date="2018-03" db="EMBL/GenBank/DDBJ databases">
        <title>Whole genome analyses suggest that Burkholderia sensu lato contains two further novel genera in the rhizoxinica-symbiotica group Mycetohabitans gen. nov., and Trinickia gen. nov.: implications for the evolution of diazotrophy and nodulation in the Burkholderiaceae.</title>
        <authorList>
            <person name="Estrada De Los Santos P."/>
            <person name="Palmer M."/>
            <person name="Chavez-Ramirez B."/>
            <person name="Steenkamp E.T."/>
            <person name="Hirsch A.M."/>
            <person name="Manyaka P."/>
            <person name="Maluk M."/>
            <person name="Lafos M."/>
            <person name="Crook M."/>
            <person name="Gross E."/>
            <person name="Simon M.F."/>
            <person name="Bueno Dos Reis Junior F."/>
            <person name="Poole P.S."/>
            <person name="Venter S.N."/>
            <person name="James E.K."/>
        </authorList>
    </citation>
    <scope>NUCLEOTIDE SEQUENCE [LARGE SCALE GENOMIC DNA]</scope>
    <source>
        <strain evidence="3 4">JPY-366</strain>
    </source>
</reference>
<evidence type="ECO:0000313" key="4">
    <source>
        <dbReference type="Proteomes" id="UP000240638"/>
    </source>
</evidence>
<evidence type="ECO:0000256" key="1">
    <source>
        <dbReference type="SAM" id="MobiDB-lite"/>
    </source>
</evidence>
<dbReference type="AlphaFoldDB" id="A0A2T3XUE4"/>
<dbReference type="Proteomes" id="UP000240638">
    <property type="component" value="Unassembled WGS sequence"/>
</dbReference>
<accession>A0A2T3XUE4</accession>
<protein>
    <submittedName>
        <fullName evidence="3">Uncharacterized protein</fullName>
    </submittedName>
</protein>
<feature type="region of interest" description="Disordered" evidence="1">
    <location>
        <begin position="21"/>
        <end position="71"/>
    </location>
</feature>
<feature type="chain" id="PRO_5015513150" evidence="2">
    <location>
        <begin position="22"/>
        <end position="83"/>
    </location>
</feature>
<feature type="signal peptide" evidence="2">
    <location>
        <begin position="1"/>
        <end position="21"/>
    </location>
</feature>